<gene>
    <name evidence="4" type="ORF">BBK82_06570</name>
</gene>
<dbReference type="PANTHER" id="PTHR43673:SF10">
    <property type="entry name" value="NADH DEHYDROGENASE_NAD(P)H NITROREDUCTASE XCC3605-RELATED"/>
    <property type="match status" value="1"/>
</dbReference>
<protein>
    <submittedName>
        <fullName evidence="4">Nitroreductase</fullName>
    </submittedName>
</protein>
<dbReference type="PANTHER" id="PTHR43673">
    <property type="entry name" value="NAD(P)H NITROREDUCTASE YDGI-RELATED"/>
    <property type="match status" value="1"/>
</dbReference>
<name>A0A1B2HDM4_9PSEU</name>
<evidence type="ECO:0000256" key="2">
    <source>
        <dbReference type="ARBA" id="ARBA00023002"/>
    </source>
</evidence>
<dbReference type="KEGG" id="led:BBK82_06570"/>
<dbReference type="AlphaFoldDB" id="A0A1B2HDM4"/>
<organism evidence="4 5">
    <name type="scientific">Lentzea guizhouensis</name>
    <dbReference type="NCBI Taxonomy" id="1586287"/>
    <lineage>
        <taxon>Bacteria</taxon>
        <taxon>Bacillati</taxon>
        <taxon>Actinomycetota</taxon>
        <taxon>Actinomycetes</taxon>
        <taxon>Pseudonocardiales</taxon>
        <taxon>Pseudonocardiaceae</taxon>
        <taxon>Lentzea</taxon>
    </lineage>
</organism>
<dbReference type="RefSeq" id="WP_065914206.1">
    <property type="nucleotide sequence ID" value="NZ_CP016793.1"/>
</dbReference>
<accession>A0A1B2HDM4</accession>
<dbReference type="EMBL" id="CP016793">
    <property type="protein sequence ID" value="ANZ35798.1"/>
    <property type="molecule type" value="Genomic_DNA"/>
</dbReference>
<proteinExistence type="inferred from homology"/>
<evidence type="ECO:0000313" key="4">
    <source>
        <dbReference type="EMBL" id="ANZ35798.1"/>
    </source>
</evidence>
<keyword evidence="2" id="KW-0560">Oxidoreductase</keyword>
<evidence type="ECO:0000313" key="5">
    <source>
        <dbReference type="Proteomes" id="UP000093053"/>
    </source>
</evidence>
<dbReference type="InterPro" id="IPR029479">
    <property type="entry name" value="Nitroreductase"/>
</dbReference>
<comment type="similarity">
    <text evidence="1">Belongs to the nitroreductase family.</text>
</comment>
<evidence type="ECO:0000259" key="3">
    <source>
        <dbReference type="Pfam" id="PF00881"/>
    </source>
</evidence>
<dbReference type="CDD" id="cd02062">
    <property type="entry name" value="Nitro_FMN_reductase"/>
    <property type="match status" value="1"/>
</dbReference>
<dbReference type="Proteomes" id="UP000093053">
    <property type="component" value="Chromosome"/>
</dbReference>
<dbReference type="SUPFAM" id="SSF55469">
    <property type="entry name" value="FMN-dependent nitroreductase-like"/>
    <property type="match status" value="1"/>
</dbReference>
<keyword evidence="5" id="KW-1185">Reference proteome</keyword>
<dbReference type="OrthoDB" id="3358989at2"/>
<dbReference type="InterPro" id="IPR000415">
    <property type="entry name" value="Nitroreductase-like"/>
</dbReference>
<reference evidence="4 5" key="1">
    <citation type="submission" date="2016-07" db="EMBL/GenBank/DDBJ databases">
        <title>Complete genome sequence of the Lentzea guizhouensis DHS C013.</title>
        <authorList>
            <person name="Cao C."/>
        </authorList>
    </citation>
    <scope>NUCLEOTIDE SEQUENCE [LARGE SCALE GENOMIC DNA]</scope>
    <source>
        <strain evidence="4 5">DHS C013</strain>
    </source>
</reference>
<feature type="domain" description="Nitroreductase" evidence="3">
    <location>
        <begin position="7"/>
        <end position="165"/>
    </location>
</feature>
<dbReference type="Pfam" id="PF00881">
    <property type="entry name" value="Nitroreductase"/>
    <property type="match status" value="1"/>
</dbReference>
<dbReference type="GO" id="GO:0016491">
    <property type="term" value="F:oxidoreductase activity"/>
    <property type="evidence" value="ECO:0007669"/>
    <property type="project" value="UniProtKB-KW"/>
</dbReference>
<sequence length="195" mass="22250">MEFQDVVRKRRMVRKFTDEPVSDESVRRIMRNAVRGPSAGFSQGQGFLVLQGEPLQRYRDKFQVWASDETKAAPVVVVPMSVKDTYLDRYAQADKGWTDRSEEHWPVPYWHIDTGMAALLILQTVVDEGLGAVFFGMPRESWDAFRAEFGVPETHEPIGAIAIGHPAESEISEGASPLRRRRAAFEEVVRWGQWE</sequence>
<dbReference type="STRING" id="1586287.BBK82_06570"/>
<dbReference type="Gene3D" id="3.40.109.10">
    <property type="entry name" value="NADH Oxidase"/>
    <property type="match status" value="1"/>
</dbReference>
<evidence type="ECO:0000256" key="1">
    <source>
        <dbReference type="ARBA" id="ARBA00007118"/>
    </source>
</evidence>